<dbReference type="PANTHER" id="PTHR30472:SF37">
    <property type="entry name" value="FE(3+) DICITRATE TRANSPORT SYSTEM PERMEASE PROTEIN FECD-RELATED"/>
    <property type="match status" value="1"/>
</dbReference>
<proteinExistence type="inferred from homology"/>
<feature type="transmembrane region" description="Helical" evidence="8">
    <location>
        <begin position="336"/>
        <end position="355"/>
    </location>
</feature>
<feature type="transmembrane region" description="Helical" evidence="8">
    <location>
        <begin position="232"/>
        <end position="256"/>
    </location>
</feature>
<gene>
    <name evidence="9" type="ORF">ACFQ5P_07405</name>
</gene>
<feature type="transmembrane region" description="Helical" evidence="8">
    <location>
        <begin position="480"/>
        <end position="499"/>
    </location>
</feature>
<dbReference type="Gene3D" id="1.10.3470.10">
    <property type="entry name" value="ABC transporter involved in vitamin B12 uptake, BtuC"/>
    <property type="match status" value="2"/>
</dbReference>
<evidence type="ECO:0000313" key="10">
    <source>
        <dbReference type="Proteomes" id="UP001597302"/>
    </source>
</evidence>
<accession>A0ABW4DTX9</accession>
<dbReference type="Pfam" id="PF01032">
    <property type="entry name" value="FecCD"/>
    <property type="match status" value="2"/>
</dbReference>
<dbReference type="InterPro" id="IPR000522">
    <property type="entry name" value="ABC_transptr_permease_BtuC"/>
</dbReference>
<feature type="transmembrane region" description="Helical" evidence="8">
    <location>
        <begin position="667"/>
        <end position="687"/>
    </location>
</feature>
<dbReference type="Proteomes" id="UP001597302">
    <property type="component" value="Unassembled WGS sequence"/>
</dbReference>
<keyword evidence="3" id="KW-0813">Transport</keyword>
<keyword evidence="5 8" id="KW-0812">Transmembrane</keyword>
<evidence type="ECO:0000256" key="4">
    <source>
        <dbReference type="ARBA" id="ARBA00022475"/>
    </source>
</evidence>
<feature type="transmembrane region" description="Helical" evidence="8">
    <location>
        <begin position="599"/>
        <end position="622"/>
    </location>
</feature>
<organism evidence="9 10">
    <name type="scientific">Paracoccus nototheniae</name>
    <dbReference type="NCBI Taxonomy" id="2489002"/>
    <lineage>
        <taxon>Bacteria</taxon>
        <taxon>Pseudomonadati</taxon>
        <taxon>Pseudomonadota</taxon>
        <taxon>Alphaproteobacteria</taxon>
        <taxon>Rhodobacterales</taxon>
        <taxon>Paracoccaceae</taxon>
        <taxon>Paracoccus</taxon>
    </lineage>
</organism>
<feature type="transmembrane region" description="Helical" evidence="8">
    <location>
        <begin position="511"/>
        <end position="531"/>
    </location>
</feature>
<feature type="transmembrane region" description="Helical" evidence="8">
    <location>
        <begin position="382"/>
        <end position="403"/>
    </location>
</feature>
<comment type="caution">
    <text evidence="9">The sequence shown here is derived from an EMBL/GenBank/DDBJ whole genome shotgun (WGS) entry which is preliminary data.</text>
</comment>
<feature type="transmembrane region" description="Helical" evidence="8">
    <location>
        <begin position="262"/>
        <end position="280"/>
    </location>
</feature>
<feature type="transmembrane region" description="Helical" evidence="8">
    <location>
        <begin position="551"/>
        <end position="578"/>
    </location>
</feature>
<evidence type="ECO:0000256" key="5">
    <source>
        <dbReference type="ARBA" id="ARBA00022692"/>
    </source>
</evidence>
<dbReference type="RefSeq" id="WP_379106534.1">
    <property type="nucleotide sequence ID" value="NZ_JBHTOQ010000018.1"/>
</dbReference>
<name>A0ABW4DTX9_9RHOB</name>
<feature type="transmembrane region" description="Helical" evidence="8">
    <location>
        <begin position="155"/>
        <end position="180"/>
    </location>
</feature>
<feature type="transmembrane region" description="Helical" evidence="8">
    <location>
        <begin position="101"/>
        <end position="123"/>
    </location>
</feature>
<feature type="transmembrane region" description="Helical" evidence="8">
    <location>
        <begin position="200"/>
        <end position="220"/>
    </location>
</feature>
<evidence type="ECO:0000256" key="1">
    <source>
        <dbReference type="ARBA" id="ARBA00004651"/>
    </source>
</evidence>
<feature type="transmembrane region" description="Helical" evidence="8">
    <location>
        <begin position="423"/>
        <end position="443"/>
    </location>
</feature>
<feature type="transmembrane region" description="Helical" evidence="8">
    <location>
        <begin position="20"/>
        <end position="42"/>
    </location>
</feature>
<keyword evidence="10" id="KW-1185">Reference proteome</keyword>
<comment type="similarity">
    <text evidence="2">Belongs to the binding-protein-dependent transport system permease family. FecCD subfamily.</text>
</comment>
<evidence type="ECO:0000256" key="8">
    <source>
        <dbReference type="SAM" id="Phobius"/>
    </source>
</evidence>
<sequence length="691" mass="68831">MSRARPEAPGAERSLPPNGLRAIALTLLAGFALALVLWLLAARGLPWPALPWDPQTMSLDQILLAYGLAPRGVIALIAGASLGLSGALLQVVLRNPIADPTTLGISAGAQLALVLTTILAPSLLEAGRWPVAMTGAAAAAGLVMATGARRGFAPVTMVIAGMLIGLTASALATAVTLARGEYLLSLVIWNGGSLVQQDWSGVRALLLVLCCAAVAAALLARPLRVLSLGAAGAAGLGLNVALVRLLAVAVAVTLAGAVSAELGLIGFVGLAGPAVARLLLTRLAGTALAAPRLAGPRLAGAGGIGGLLILAPVTGALILSLADGLVLSLARQTGEMFPTGAVTGLIGGPLLIWLLPRLRGATPPGQEAPEGVLPRRPRPARLLVALACATLLGAALLVWIGRVPGGWAVLDADSVRAFLPMRLPRLIAAAAAGAALALAGTVLQRLSANPLASPEVLGVSGGAALGYAGVIFALAAPGAVALMAGTMAGGALALALLLAFTARRDMPPERVLLAGIAVSALASAVLSAMMATGDARAFRVLGWLSGSSSGITMAPALALAGTALALWAAALAAGRWLALLPLGGPVAQGLGLPLTQARIALIVLAGLATGAATMLVGPLSFVGLMAPHLARRAGLARAADQLTGAALIGALLMLAADFGARMAGFPYELPLGLFASLIGAPWLLWLMTRPR</sequence>
<keyword evidence="4" id="KW-1003">Cell membrane</keyword>
<feature type="transmembrane region" description="Helical" evidence="8">
    <location>
        <begin position="129"/>
        <end position="148"/>
    </location>
</feature>
<dbReference type="PANTHER" id="PTHR30472">
    <property type="entry name" value="FERRIC ENTEROBACTIN TRANSPORT SYSTEM PERMEASE PROTEIN"/>
    <property type="match status" value="1"/>
</dbReference>
<dbReference type="SUPFAM" id="SSF81345">
    <property type="entry name" value="ABC transporter involved in vitamin B12 uptake, BtuC"/>
    <property type="match status" value="2"/>
</dbReference>
<feature type="transmembrane region" description="Helical" evidence="8">
    <location>
        <begin position="642"/>
        <end position="660"/>
    </location>
</feature>
<comment type="subcellular location">
    <subcellularLocation>
        <location evidence="1">Cell membrane</location>
        <topology evidence="1">Multi-pass membrane protein</topology>
    </subcellularLocation>
</comment>
<feature type="transmembrane region" description="Helical" evidence="8">
    <location>
        <begin position="62"/>
        <end position="89"/>
    </location>
</feature>
<dbReference type="InterPro" id="IPR037294">
    <property type="entry name" value="ABC_BtuC-like"/>
</dbReference>
<dbReference type="EMBL" id="JBHTOQ010000018">
    <property type="protein sequence ID" value="MFD1481115.1"/>
    <property type="molecule type" value="Genomic_DNA"/>
</dbReference>
<protein>
    <submittedName>
        <fullName evidence="9">Iron ABC transporter permease</fullName>
    </submittedName>
</protein>
<feature type="transmembrane region" description="Helical" evidence="8">
    <location>
        <begin position="301"/>
        <end position="330"/>
    </location>
</feature>
<feature type="transmembrane region" description="Helical" evidence="8">
    <location>
        <begin position="455"/>
        <end position="474"/>
    </location>
</feature>
<reference evidence="10" key="1">
    <citation type="journal article" date="2019" name="Int. J. Syst. Evol. Microbiol.">
        <title>The Global Catalogue of Microorganisms (GCM) 10K type strain sequencing project: providing services to taxonomists for standard genome sequencing and annotation.</title>
        <authorList>
            <consortium name="The Broad Institute Genomics Platform"/>
            <consortium name="The Broad Institute Genome Sequencing Center for Infectious Disease"/>
            <person name="Wu L."/>
            <person name="Ma J."/>
        </authorList>
    </citation>
    <scope>NUCLEOTIDE SEQUENCE [LARGE SCALE GENOMIC DNA]</scope>
    <source>
        <strain evidence="10">CCM 8875</strain>
    </source>
</reference>
<keyword evidence="6 8" id="KW-1133">Transmembrane helix</keyword>
<keyword evidence="7 8" id="KW-0472">Membrane</keyword>
<evidence type="ECO:0000313" key="9">
    <source>
        <dbReference type="EMBL" id="MFD1481115.1"/>
    </source>
</evidence>
<evidence type="ECO:0000256" key="7">
    <source>
        <dbReference type="ARBA" id="ARBA00023136"/>
    </source>
</evidence>
<dbReference type="CDD" id="cd06550">
    <property type="entry name" value="TM_ABC_iron-siderophores_like"/>
    <property type="match status" value="1"/>
</dbReference>
<evidence type="ECO:0000256" key="3">
    <source>
        <dbReference type="ARBA" id="ARBA00022448"/>
    </source>
</evidence>
<evidence type="ECO:0000256" key="6">
    <source>
        <dbReference type="ARBA" id="ARBA00022989"/>
    </source>
</evidence>
<evidence type="ECO:0000256" key="2">
    <source>
        <dbReference type="ARBA" id="ARBA00007935"/>
    </source>
</evidence>